<keyword evidence="2" id="KW-1185">Reference proteome</keyword>
<organism evidence="2 3">
    <name type="scientific">Panagrellus redivivus</name>
    <name type="common">Microworm</name>
    <dbReference type="NCBI Taxonomy" id="6233"/>
    <lineage>
        <taxon>Eukaryota</taxon>
        <taxon>Metazoa</taxon>
        <taxon>Ecdysozoa</taxon>
        <taxon>Nematoda</taxon>
        <taxon>Chromadorea</taxon>
        <taxon>Rhabditida</taxon>
        <taxon>Tylenchina</taxon>
        <taxon>Panagrolaimomorpha</taxon>
        <taxon>Panagrolaimoidea</taxon>
        <taxon>Panagrolaimidae</taxon>
        <taxon>Panagrellus</taxon>
    </lineage>
</organism>
<reference evidence="2" key="1">
    <citation type="journal article" date="2013" name="Genetics">
        <title>The draft genome and transcriptome of Panagrellus redivivus are shaped by the harsh demands of a free-living lifestyle.</title>
        <authorList>
            <person name="Srinivasan J."/>
            <person name="Dillman A.R."/>
            <person name="Macchietto M.G."/>
            <person name="Heikkinen L."/>
            <person name="Lakso M."/>
            <person name="Fracchia K.M."/>
            <person name="Antoshechkin I."/>
            <person name="Mortazavi A."/>
            <person name="Wong G."/>
            <person name="Sternberg P.W."/>
        </authorList>
    </citation>
    <scope>NUCLEOTIDE SEQUENCE [LARGE SCALE GENOMIC DNA]</scope>
    <source>
        <strain evidence="2">MT8872</strain>
    </source>
</reference>
<dbReference type="Pfam" id="PF00023">
    <property type="entry name" value="Ank"/>
    <property type="match status" value="1"/>
</dbReference>
<dbReference type="Pfam" id="PF12796">
    <property type="entry name" value="Ank_2"/>
    <property type="match status" value="1"/>
</dbReference>
<dbReference type="GO" id="GO:0005634">
    <property type="term" value="C:nucleus"/>
    <property type="evidence" value="ECO:0007669"/>
    <property type="project" value="TreeGrafter"/>
</dbReference>
<dbReference type="WBParaSite" id="Pan_g16751.t1">
    <property type="protein sequence ID" value="Pan_g16751.t1"/>
    <property type="gene ID" value="Pan_g16751"/>
</dbReference>
<dbReference type="AlphaFoldDB" id="A0A7E4V5F4"/>
<keyword evidence="1" id="KW-0040">ANK repeat</keyword>
<dbReference type="PROSITE" id="PS50297">
    <property type="entry name" value="ANK_REP_REGION"/>
    <property type="match status" value="1"/>
</dbReference>
<dbReference type="InterPro" id="IPR036770">
    <property type="entry name" value="Ankyrin_rpt-contain_sf"/>
</dbReference>
<name>A0A7E4V5F4_PANRE</name>
<dbReference type="Gene3D" id="1.25.40.20">
    <property type="entry name" value="Ankyrin repeat-containing domain"/>
    <property type="match status" value="1"/>
</dbReference>
<dbReference type="GO" id="GO:0042981">
    <property type="term" value="P:regulation of apoptotic process"/>
    <property type="evidence" value="ECO:0007669"/>
    <property type="project" value="TreeGrafter"/>
</dbReference>
<sequence>MDRVYDMRLEKLFVAIQFNSIAYVEKCFKTDVHGKSRFHIDARDSDLNTPLLMAAYYDRIEIAQMLLKKNARVDEGNMLGITPLMVACSIGSIQMVHLLVKHGATFGVSDLGQTCLGFACANGHLDVVKYLVAAGHELTAEYDVICPSHLMMATMFGHEEVIMYLCLSSLNGSTRLARLPEDARNTVTQLLLETANQLPAVDIDAPCPTFFNINVLTFAAILHKRRIFEVLLELGADFYYRLPSGNTVDQIAEVYDFGLNEFGFAVTMMPPQPIQPSVAIRRSVKPVTKNDSPFKHIKAILKKLFHIRK</sequence>
<protein>
    <submittedName>
        <fullName evidence="3">ANK_REP_REGION domain-containing protein</fullName>
    </submittedName>
</protein>
<reference evidence="3" key="2">
    <citation type="submission" date="2020-10" db="UniProtKB">
        <authorList>
            <consortium name="WormBaseParasite"/>
        </authorList>
    </citation>
    <scope>IDENTIFICATION</scope>
</reference>
<dbReference type="PROSITE" id="PS50088">
    <property type="entry name" value="ANK_REPEAT"/>
    <property type="match status" value="3"/>
</dbReference>
<feature type="repeat" description="ANK" evidence="1">
    <location>
        <begin position="46"/>
        <end position="78"/>
    </location>
</feature>
<dbReference type="SUPFAM" id="SSF48403">
    <property type="entry name" value="Ankyrin repeat"/>
    <property type="match status" value="1"/>
</dbReference>
<dbReference type="Proteomes" id="UP000492821">
    <property type="component" value="Unassembled WGS sequence"/>
</dbReference>
<evidence type="ECO:0000313" key="2">
    <source>
        <dbReference type="Proteomes" id="UP000492821"/>
    </source>
</evidence>
<dbReference type="PANTHER" id="PTHR24183">
    <property type="entry name" value="FIBRONECTIN TYPE 3 AND ANKYRIN REPEAT DOMAINS PROTEIN 1"/>
    <property type="match status" value="1"/>
</dbReference>
<proteinExistence type="predicted"/>
<accession>A0A7E4V5F4</accession>
<evidence type="ECO:0000313" key="3">
    <source>
        <dbReference type="WBParaSite" id="Pan_g16751.t1"/>
    </source>
</evidence>
<dbReference type="InterPro" id="IPR002110">
    <property type="entry name" value="Ankyrin_rpt"/>
</dbReference>
<feature type="repeat" description="ANK" evidence="1">
    <location>
        <begin position="111"/>
        <end position="143"/>
    </location>
</feature>
<dbReference type="PANTHER" id="PTHR24183:SF1">
    <property type="entry name" value="FIBRONECTIN TYPE 3 AND ANKYRIN REPEAT DOMAINS PROTEIN 1"/>
    <property type="match status" value="1"/>
</dbReference>
<evidence type="ECO:0000256" key="1">
    <source>
        <dbReference type="PROSITE-ProRule" id="PRU00023"/>
    </source>
</evidence>
<feature type="repeat" description="ANK" evidence="1">
    <location>
        <begin position="79"/>
        <end position="111"/>
    </location>
</feature>
<dbReference type="SMART" id="SM00248">
    <property type="entry name" value="ANK"/>
    <property type="match status" value="5"/>
</dbReference>